<feature type="compositionally biased region" description="Basic and acidic residues" evidence="1">
    <location>
        <begin position="139"/>
        <end position="156"/>
    </location>
</feature>
<comment type="caution">
    <text evidence="2">The sequence shown here is derived from an EMBL/GenBank/DDBJ whole genome shotgun (WGS) entry which is preliminary data.</text>
</comment>
<keyword evidence="3" id="KW-1185">Reference proteome</keyword>
<accession>A0A4V2YEZ8</accession>
<protein>
    <submittedName>
        <fullName evidence="2">Uncharacterized protein</fullName>
    </submittedName>
</protein>
<name>A0A4V2YEZ8_9ACTN</name>
<sequence>MMSLNDIHWVVLNGGFDRFLLRPLNPLVQLMGNRMGIAQFGDLLVGAERLVGAGHNAQTLVERLTHRLLLPGDRRRRPHRGRLLSRAVLIGATHDRHLRPARLRRRHLQHVRVLPDENLRRRDRVAAHLRAAGRLRGVRTRERRTGQTTHPPREHPGNAQLSCLPHLAMGDTPS</sequence>
<feature type="region of interest" description="Disordered" evidence="1">
    <location>
        <begin position="137"/>
        <end position="174"/>
    </location>
</feature>
<dbReference type="OrthoDB" id="9788195at2"/>
<reference evidence="2 3" key="1">
    <citation type="submission" date="2019-03" db="EMBL/GenBank/DDBJ databases">
        <title>Draft genome sequences of novel Actinobacteria.</title>
        <authorList>
            <person name="Sahin N."/>
            <person name="Ay H."/>
            <person name="Saygin H."/>
        </authorList>
    </citation>
    <scope>NUCLEOTIDE SEQUENCE [LARGE SCALE GENOMIC DNA]</scope>
    <source>
        <strain evidence="2 3">KC712</strain>
    </source>
</reference>
<dbReference type="Pfam" id="PF06182">
    <property type="entry name" value="ABC2_membrane_6"/>
    <property type="match status" value="1"/>
</dbReference>
<dbReference type="EMBL" id="SMKP01000037">
    <property type="protein sequence ID" value="TDD21227.1"/>
    <property type="molecule type" value="Genomic_DNA"/>
</dbReference>
<dbReference type="InterPro" id="IPR010390">
    <property type="entry name" value="ABC-2_transporter-like"/>
</dbReference>
<evidence type="ECO:0000313" key="3">
    <source>
        <dbReference type="Proteomes" id="UP000294543"/>
    </source>
</evidence>
<evidence type="ECO:0000313" key="2">
    <source>
        <dbReference type="EMBL" id="TDD21227.1"/>
    </source>
</evidence>
<proteinExistence type="predicted"/>
<dbReference type="AlphaFoldDB" id="A0A4V2YEZ8"/>
<organism evidence="2 3">
    <name type="scientific">Nonomuraea diastatica</name>
    <dbReference type="NCBI Taxonomy" id="1848329"/>
    <lineage>
        <taxon>Bacteria</taxon>
        <taxon>Bacillati</taxon>
        <taxon>Actinomycetota</taxon>
        <taxon>Actinomycetes</taxon>
        <taxon>Streptosporangiales</taxon>
        <taxon>Streptosporangiaceae</taxon>
        <taxon>Nonomuraea</taxon>
    </lineage>
</organism>
<dbReference type="Proteomes" id="UP000294543">
    <property type="component" value="Unassembled WGS sequence"/>
</dbReference>
<gene>
    <name evidence="2" type="ORF">E1294_15370</name>
</gene>
<evidence type="ECO:0000256" key="1">
    <source>
        <dbReference type="SAM" id="MobiDB-lite"/>
    </source>
</evidence>